<dbReference type="InParanoid" id="M4BFH1"/>
<proteinExistence type="predicted"/>
<name>M4BFH1_HYAAE</name>
<accession>M4BFH1</accession>
<evidence type="ECO:0000313" key="2">
    <source>
        <dbReference type="Proteomes" id="UP000011713"/>
    </source>
</evidence>
<reference evidence="2" key="1">
    <citation type="journal article" date="2010" name="Science">
        <title>Signatures of adaptation to obligate biotrophy in the Hyaloperonospora arabidopsidis genome.</title>
        <authorList>
            <person name="Baxter L."/>
            <person name="Tripathy S."/>
            <person name="Ishaque N."/>
            <person name="Boot N."/>
            <person name="Cabral A."/>
            <person name="Kemen E."/>
            <person name="Thines M."/>
            <person name="Ah-Fong A."/>
            <person name="Anderson R."/>
            <person name="Badejoko W."/>
            <person name="Bittner-Eddy P."/>
            <person name="Boore J.L."/>
            <person name="Chibucos M.C."/>
            <person name="Coates M."/>
            <person name="Dehal P."/>
            <person name="Delehaunty K."/>
            <person name="Dong S."/>
            <person name="Downton P."/>
            <person name="Dumas B."/>
            <person name="Fabro G."/>
            <person name="Fronick C."/>
            <person name="Fuerstenberg S.I."/>
            <person name="Fulton L."/>
            <person name="Gaulin E."/>
            <person name="Govers F."/>
            <person name="Hughes L."/>
            <person name="Humphray S."/>
            <person name="Jiang R.H."/>
            <person name="Judelson H."/>
            <person name="Kamoun S."/>
            <person name="Kyung K."/>
            <person name="Meijer H."/>
            <person name="Minx P."/>
            <person name="Morris P."/>
            <person name="Nelson J."/>
            <person name="Phuntumart V."/>
            <person name="Qutob D."/>
            <person name="Rehmany A."/>
            <person name="Rougon-Cardoso A."/>
            <person name="Ryden P."/>
            <person name="Torto-Alalibo T."/>
            <person name="Studholme D."/>
            <person name="Wang Y."/>
            <person name="Win J."/>
            <person name="Wood J."/>
            <person name="Clifton S.W."/>
            <person name="Rogers J."/>
            <person name="Van den Ackerveken G."/>
            <person name="Jones J.D."/>
            <person name="McDowell J.M."/>
            <person name="Beynon J."/>
            <person name="Tyler B.M."/>
        </authorList>
    </citation>
    <scope>NUCLEOTIDE SEQUENCE [LARGE SCALE GENOMIC DNA]</scope>
    <source>
        <strain evidence="2">Emoy2</strain>
    </source>
</reference>
<keyword evidence="2" id="KW-1185">Reference proteome</keyword>
<dbReference type="AlphaFoldDB" id="M4BFH1"/>
<organism evidence="1 2">
    <name type="scientific">Hyaloperonospora arabidopsidis (strain Emoy2)</name>
    <name type="common">Downy mildew agent</name>
    <name type="synonym">Peronospora arabidopsidis</name>
    <dbReference type="NCBI Taxonomy" id="559515"/>
    <lineage>
        <taxon>Eukaryota</taxon>
        <taxon>Sar</taxon>
        <taxon>Stramenopiles</taxon>
        <taxon>Oomycota</taxon>
        <taxon>Peronosporomycetes</taxon>
        <taxon>Peronosporales</taxon>
        <taxon>Peronosporaceae</taxon>
        <taxon>Hyaloperonospora</taxon>
    </lineage>
</organism>
<dbReference type="EMBL" id="JH598203">
    <property type="status" value="NOT_ANNOTATED_CDS"/>
    <property type="molecule type" value="Genomic_DNA"/>
</dbReference>
<evidence type="ECO:0000313" key="1">
    <source>
        <dbReference type="EnsemblProtists" id="HpaP805040"/>
    </source>
</evidence>
<dbReference type="Proteomes" id="UP000011713">
    <property type="component" value="Unassembled WGS sequence"/>
</dbReference>
<protein>
    <submittedName>
        <fullName evidence="1">Uncharacterized protein</fullName>
    </submittedName>
</protein>
<dbReference type="HOGENOM" id="CLU_2431697_0_0_1"/>
<sequence length="91" mass="9043">MKQSVAPASLIEDTFPQQKACIAARCVSKYGVCGGSAGGDGVDDEAACGDGVDDEAACGDVVGDVPAIGNGVGGQPIKLKIQSVDCVRAMK</sequence>
<dbReference type="VEuPathDB" id="FungiDB:HpaG805040"/>
<reference evidence="1" key="2">
    <citation type="submission" date="2015-06" db="UniProtKB">
        <authorList>
            <consortium name="EnsemblProtists"/>
        </authorList>
    </citation>
    <scope>IDENTIFICATION</scope>
    <source>
        <strain evidence="1">Emoy2</strain>
    </source>
</reference>
<dbReference type="EnsemblProtists" id="HpaT805040">
    <property type="protein sequence ID" value="HpaP805040"/>
    <property type="gene ID" value="HpaG805040"/>
</dbReference>